<gene>
    <name evidence="2" type="ORF">CDAR_172831</name>
</gene>
<feature type="compositionally biased region" description="Polar residues" evidence="1">
    <location>
        <begin position="1"/>
        <end position="10"/>
    </location>
</feature>
<dbReference type="AlphaFoldDB" id="A0AAV4RZS7"/>
<dbReference type="EMBL" id="BPLQ01006981">
    <property type="protein sequence ID" value="GIY26887.1"/>
    <property type="molecule type" value="Genomic_DNA"/>
</dbReference>
<organism evidence="2 3">
    <name type="scientific">Caerostris darwini</name>
    <dbReference type="NCBI Taxonomy" id="1538125"/>
    <lineage>
        <taxon>Eukaryota</taxon>
        <taxon>Metazoa</taxon>
        <taxon>Ecdysozoa</taxon>
        <taxon>Arthropoda</taxon>
        <taxon>Chelicerata</taxon>
        <taxon>Arachnida</taxon>
        <taxon>Araneae</taxon>
        <taxon>Araneomorphae</taxon>
        <taxon>Entelegynae</taxon>
        <taxon>Araneoidea</taxon>
        <taxon>Araneidae</taxon>
        <taxon>Caerostris</taxon>
    </lineage>
</organism>
<sequence>MPSAENSSEGLSPRSRNRCGTLKPPKTSGKDAISREFQRRPLSPLKKLLRYAERNLRRR</sequence>
<evidence type="ECO:0000256" key="1">
    <source>
        <dbReference type="SAM" id="MobiDB-lite"/>
    </source>
</evidence>
<dbReference type="Proteomes" id="UP001054837">
    <property type="component" value="Unassembled WGS sequence"/>
</dbReference>
<feature type="region of interest" description="Disordered" evidence="1">
    <location>
        <begin position="1"/>
        <end position="42"/>
    </location>
</feature>
<reference evidence="2 3" key="1">
    <citation type="submission" date="2021-06" db="EMBL/GenBank/DDBJ databases">
        <title>Caerostris darwini draft genome.</title>
        <authorList>
            <person name="Kono N."/>
            <person name="Arakawa K."/>
        </authorList>
    </citation>
    <scope>NUCLEOTIDE SEQUENCE [LARGE SCALE GENOMIC DNA]</scope>
</reference>
<feature type="non-terminal residue" evidence="2">
    <location>
        <position position="1"/>
    </location>
</feature>
<feature type="compositionally biased region" description="Basic and acidic residues" evidence="1">
    <location>
        <begin position="28"/>
        <end position="39"/>
    </location>
</feature>
<keyword evidence="3" id="KW-1185">Reference proteome</keyword>
<comment type="caution">
    <text evidence="2">The sequence shown here is derived from an EMBL/GenBank/DDBJ whole genome shotgun (WGS) entry which is preliminary data.</text>
</comment>
<name>A0AAV4RZS7_9ARAC</name>
<evidence type="ECO:0000313" key="2">
    <source>
        <dbReference type="EMBL" id="GIY26887.1"/>
    </source>
</evidence>
<accession>A0AAV4RZS7</accession>
<proteinExistence type="predicted"/>
<evidence type="ECO:0000313" key="3">
    <source>
        <dbReference type="Proteomes" id="UP001054837"/>
    </source>
</evidence>
<protein>
    <submittedName>
        <fullName evidence="2">Uncharacterized protein</fullName>
    </submittedName>
</protein>